<feature type="compositionally biased region" description="Acidic residues" evidence="3">
    <location>
        <begin position="767"/>
        <end position="776"/>
    </location>
</feature>
<dbReference type="Gene3D" id="1.10.238.10">
    <property type="entry name" value="EF-hand"/>
    <property type="match status" value="2"/>
</dbReference>
<proteinExistence type="predicted"/>
<evidence type="ECO:0000256" key="3">
    <source>
        <dbReference type="SAM" id="MobiDB-lite"/>
    </source>
</evidence>
<dbReference type="PROSITE" id="PS00018">
    <property type="entry name" value="EF_HAND_1"/>
    <property type="match status" value="2"/>
</dbReference>
<keyword evidence="1" id="KW-0106">Calcium</keyword>
<feature type="coiled-coil region" evidence="2">
    <location>
        <begin position="9"/>
        <end position="43"/>
    </location>
</feature>
<feature type="region of interest" description="Disordered" evidence="3">
    <location>
        <begin position="583"/>
        <end position="776"/>
    </location>
</feature>
<dbReference type="InterPro" id="IPR002048">
    <property type="entry name" value="EF_hand_dom"/>
</dbReference>
<evidence type="ECO:0000313" key="5">
    <source>
        <dbReference type="EMBL" id="CAD9406055.1"/>
    </source>
</evidence>
<feature type="compositionally biased region" description="Basic and acidic residues" evidence="3">
    <location>
        <begin position="473"/>
        <end position="499"/>
    </location>
</feature>
<evidence type="ECO:0000256" key="2">
    <source>
        <dbReference type="SAM" id="Coils"/>
    </source>
</evidence>
<feature type="compositionally biased region" description="Low complexity" evidence="3">
    <location>
        <begin position="265"/>
        <end position="275"/>
    </location>
</feature>
<feature type="compositionally biased region" description="Acidic residues" evidence="3">
    <location>
        <begin position="209"/>
        <end position="221"/>
    </location>
</feature>
<reference evidence="5" key="1">
    <citation type="submission" date="2021-01" db="EMBL/GenBank/DDBJ databases">
        <authorList>
            <person name="Corre E."/>
            <person name="Pelletier E."/>
            <person name="Niang G."/>
            <person name="Scheremetjew M."/>
            <person name="Finn R."/>
            <person name="Kale V."/>
            <person name="Holt S."/>
            <person name="Cochrane G."/>
            <person name="Meng A."/>
            <person name="Brown T."/>
            <person name="Cohen L."/>
        </authorList>
    </citation>
    <scope>NUCLEOTIDE SEQUENCE</scope>
    <source>
        <strain evidence="5">RCC1693</strain>
    </source>
</reference>
<dbReference type="SMART" id="SM00054">
    <property type="entry name" value="EFh"/>
    <property type="match status" value="3"/>
</dbReference>
<feature type="region of interest" description="Disordered" evidence="3">
    <location>
        <begin position="469"/>
        <end position="501"/>
    </location>
</feature>
<feature type="compositionally biased region" description="Acidic residues" evidence="3">
    <location>
        <begin position="233"/>
        <end position="244"/>
    </location>
</feature>
<feature type="coiled-coil region" evidence="2">
    <location>
        <begin position="393"/>
        <end position="428"/>
    </location>
</feature>
<feature type="domain" description="EF-hand" evidence="4">
    <location>
        <begin position="522"/>
        <end position="557"/>
    </location>
</feature>
<accession>A0A7S2BT16</accession>
<gene>
    <name evidence="5" type="ORF">FPAR1323_LOCUS6220</name>
</gene>
<evidence type="ECO:0000259" key="4">
    <source>
        <dbReference type="PROSITE" id="PS50222"/>
    </source>
</evidence>
<feature type="region of interest" description="Disordered" evidence="3">
    <location>
        <begin position="200"/>
        <end position="293"/>
    </location>
</feature>
<evidence type="ECO:0000256" key="1">
    <source>
        <dbReference type="ARBA" id="ARBA00022837"/>
    </source>
</evidence>
<feature type="compositionally biased region" description="Basic and acidic residues" evidence="3">
    <location>
        <begin position="583"/>
        <end position="612"/>
    </location>
</feature>
<sequence>MPTYTEIDMEKERLKVRVLKEMLAAKELELQREKENVNALRWELMMVQGMGESAQKTIIEAVSSKVSEKLGTGLMATPDDPTWGDAEERGMTLAPIFMQNFGDFDSFSEECKSKAGGTDTPVTVDIVAQLVVDKAPGLRKDYIKSAIQLLKTPGTGADGADALDVEALYKECRKPEYLGSVLRSMFSASGSKVAIAPTEAEGAAPADDTPADEAPADETPAEEAPKNEPAEAAAEEEEEEEEHLEETKDEGKTPDAGGEVDEAAAVEAQKDALAATTGEDKSAEEGDAGPEKLVYDVLTKEDIKQLGDAFNGEKVKKDAGGKINKAEFKKLVQKIYKENSEPAPKAKDLDAAFVQADEDNSKSVDYEEFKKLFAKVKKGEVDGLGGPSMFEKAKEAGKKRLEARARAKEAAQKAIEEHEKHLAEIARDDWKPEELVEGVLTPPEVTTLKTFWDMKLDELNEAAIAAAIKAAKPKTDEEKAAAKTDAEAKQNEPENKVTELPEAEFSKVMLAICKANGETPPPKAKDLKAAFKEADADASKKVDYDEFIKLYAKVKKGEVQGLGGPSALATAMAGAKQRLEERRAKLEAAKKEKEEAEKKVEEDHAAAVKAAEEAGEVPPPHPNAKAAKPKKGGCCGGPKDVAEPPLPDEPDPSDTVAAEGGEAKPAEAGDVADAAAADDASDQGPVEESKGDEPADAAGSEGGEGKNGESKADAGSEEKQAEEGKGDEGKSEEGKGGEGKSEEGKGEEGKEAATEEKKDEANPDASLEADVETETL</sequence>
<feature type="compositionally biased region" description="Basic and acidic residues" evidence="3">
    <location>
        <begin position="278"/>
        <end position="293"/>
    </location>
</feature>
<organism evidence="5">
    <name type="scientific">Florenciella parvula</name>
    <dbReference type="NCBI Taxonomy" id="236787"/>
    <lineage>
        <taxon>Eukaryota</taxon>
        <taxon>Sar</taxon>
        <taxon>Stramenopiles</taxon>
        <taxon>Ochrophyta</taxon>
        <taxon>Dictyochophyceae</taxon>
        <taxon>Florenciellales</taxon>
        <taxon>Florenciella</taxon>
    </lineage>
</organism>
<dbReference type="EMBL" id="HBGT01011350">
    <property type="protein sequence ID" value="CAD9406055.1"/>
    <property type="molecule type" value="Transcribed_RNA"/>
</dbReference>
<feature type="compositionally biased region" description="Basic and acidic residues" evidence="3">
    <location>
        <begin position="703"/>
        <end position="761"/>
    </location>
</feature>
<feature type="compositionally biased region" description="Low complexity" evidence="3">
    <location>
        <begin position="668"/>
        <end position="678"/>
    </location>
</feature>
<dbReference type="AlphaFoldDB" id="A0A7S2BT16"/>
<keyword evidence="2" id="KW-0175">Coiled coil</keyword>
<dbReference type="GO" id="GO:0005509">
    <property type="term" value="F:calcium ion binding"/>
    <property type="evidence" value="ECO:0007669"/>
    <property type="project" value="InterPro"/>
</dbReference>
<name>A0A7S2BT16_9STRA</name>
<feature type="domain" description="EF-hand" evidence="4">
    <location>
        <begin position="344"/>
        <end position="379"/>
    </location>
</feature>
<dbReference type="SUPFAM" id="SSF47473">
    <property type="entry name" value="EF-hand"/>
    <property type="match status" value="1"/>
</dbReference>
<dbReference type="InterPro" id="IPR018247">
    <property type="entry name" value="EF_Hand_1_Ca_BS"/>
</dbReference>
<protein>
    <recommendedName>
        <fullName evidence="4">EF-hand domain-containing protein</fullName>
    </recommendedName>
</protein>
<dbReference type="PROSITE" id="PS50222">
    <property type="entry name" value="EF_HAND_2"/>
    <property type="match status" value="2"/>
</dbReference>
<dbReference type="InterPro" id="IPR011992">
    <property type="entry name" value="EF-hand-dom_pair"/>
</dbReference>